<dbReference type="PROSITE" id="PS50893">
    <property type="entry name" value="ABC_TRANSPORTER_2"/>
    <property type="match status" value="1"/>
</dbReference>
<gene>
    <name evidence="6" type="ORF">J2Z70_002675</name>
</gene>
<evidence type="ECO:0000256" key="4">
    <source>
        <dbReference type="ARBA" id="ARBA00022840"/>
    </source>
</evidence>
<evidence type="ECO:0000256" key="1">
    <source>
        <dbReference type="ARBA" id="ARBA00005417"/>
    </source>
</evidence>
<proteinExistence type="inferred from homology"/>
<dbReference type="EMBL" id="JAGGLV010000007">
    <property type="protein sequence ID" value="MBP2112521.1"/>
    <property type="molecule type" value="Genomic_DNA"/>
</dbReference>
<feature type="domain" description="ABC transporter" evidence="5">
    <location>
        <begin position="21"/>
        <end position="249"/>
    </location>
</feature>
<dbReference type="SMART" id="SM00382">
    <property type="entry name" value="AAA"/>
    <property type="match status" value="1"/>
</dbReference>
<dbReference type="InterPro" id="IPR017871">
    <property type="entry name" value="ABC_transporter-like_CS"/>
</dbReference>
<dbReference type="InterPro" id="IPR027417">
    <property type="entry name" value="P-loop_NTPase"/>
</dbReference>
<dbReference type="Pfam" id="PF00005">
    <property type="entry name" value="ABC_tran"/>
    <property type="match status" value="1"/>
</dbReference>
<evidence type="ECO:0000256" key="3">
    <source>
        <dbReference type="ARBA" id="ARBA00022741"/>
    </source>
</evidence>
<comment type="caution">
    <text evidence="6">The sequence shown here is derived from an EMBL/GenBank/DDBJ whole genome shotgun (WGS) entry which is preliminary data.</text>
</comment>
<dbReference type="InterPro" id="IPR003439">
    <property type="entry name" value="ABC_transporter-like_ATP-bd"/>
</dbReference>
<dbReference type="PROSITE" id="PS00211">
    <property type="entry name" value="ABC_TRANSPORTER_1"/>
    <property type="match status" value="1"/>
</dbReference>
<keyword evidence="4 6" id="KW-0067">ATP-binding</keyword>
<evidence type="ECO:0000259" key="5">
    <source>
        <dbReference type="PROSITE" id="PS50893"/>
    </source>
</evidence>
<dbReference type="InterPro" id="IPR003593">
    <property type="entry name" value="AAA+_ATPase"/>
</dbReference>
<dbReference type="Proteomes" id="UP000773462">
    <property type="component" value="Unassembled WGS sequence"/>
</dbReference>
<dbReference type="Gene3D" id="3.40.50.300">
    <property type="entry name" value="P-loop containing nucleotide triphosphate hydrolases"/>
    <property type="match status" value="1"/>
</dbReference>
<sequence>MNSTAHNVQEPSGPAQEQTVLEMQGVSKLIKGKAIVDNLSFKIHKGEIVGLLGPNGAGKTTTIRMMTGLIRMSGGDVLIHGHSIRKEFKQAISQIGAIIENPEFYPHMTGYDNLLQYLRMSDGAGVSRIKEVVELVGLQEAMNKKVRAYSLGMRQRLGIAQALLHSPKLLILDEPTNGLDPAGIREMRDYMRRIAEVEGIAILISSHMLAEIEQICHRAVVIQNGKLVTVTQLTEVPEARSEVALTIRVDKLEAARTVAGALQGVKVTGADEAHFELHVQLPDGAVPELVAALSEAKVGIYRITENRQSLEEDFLKWTGGNRIA</sequence>
<dbReference type="PANTHER" id="PTHR43335">
    <property type="entry name" value="ABC TRANSPORTER, ATP-BINDING PROTEIN"/>
    <property type="match status" value="1"/>
</dbReference>
<dbReference type="PANTHER" id="PTHR43335:SF4">
    <property type="entry name" value="ABC TRANSPORTER, ATP-BINDING PROTEIN"/>
    <property type="match status" value="1"/>
</dbReference>
<keyword evidence="7" id="KW-1185">Reference proteome</keyword>
<comment type="similarity">
    <text evidence="1">Belongs to the ABC transporter superfamily.</text>
</comment>
<reference evidence="6 7" key="1">
    <citation type="submission" date="2021-03" db="EMBL/GenBank/DDBJ databases">
        <title>Genomic Encyclopedia of Type Strains, Phase IV (KMG-IV): sequencing the most valuable type-strain genomes for metagenomic binning, comparative biology and taxonomic classification.</title>
        <authorList>
            <person name="Goeker M."/>
        </authorList>
    </citation>
    <scope>NUCLEOTIDE SEQUENCE [LARGE SCALE GENOMIC DNA]</scope>
    <source>
        <strain evidence="6 7">DSM 101953</strain>
    </source>
</reference>
<protein>
    <submittedName>
        <fullName evidence="6">ABC-2 type transport system ATP-binding protein</fullName>
    </submittedName>
</protein>
<organism evidence="6 7">
    <name type="scientific">Paenibacillus silagei</name>
    <dbReference type="NCBI Taxonomy" id="1670801"/>
    <lineage>
        <taxon>Bacteria</taxon>
        <taxon>Bacillati</taxon>
        <taxon>Bacillota</taxon>
        <taxon>Bacilli</taxon>
        <taxon>Bacillales</taxon>
        <taxon>Paenibacillaceae</taxon>
        <taxon>Paenibacillus</taxon>
    </lineage>
</organism>
<dbReference type="SUPFAM" id="SSF52540">
    <property type="entry name" value="P-loop containing nucleoside triphosphate hydrolases"/>
    <property type="match status" value="1"/>
</dbReference>
<dbReference type="GO" id="GO:0005524">
    <property type="term" value="F:ATP binding"/>
    <property type="evidence" value="ECO:0007669"/>
    <property type="project" value="UniProtKB-KW"/>
</dbReference>
<dbReference type="RefSeq" id="WP_209873502.1">
    <property type="nucleotide sequence ID" value="NZ_JAGGLV010000007.1"/>
</dbReference>
<evidence type="ECO:0000313" key="6">
    <source>
        <dbReference type="EMBL" id="MBP2112521.1"/>
    </source>
</evidence>
<keyword evidence="3" id="KW-0547">Nucleotide-binding</keyword>
<keyword evidence="2" id="KW-0813">Transport</keyword>
<name>A0ABS4NSS3_9BACL</name>
<accession>A0ABS4NSS3</accession>
<evidence type="ECO:0000313" key="7">
    <source>
        <dbReference type="Proteomes" id="UP000773462"/>
    </source>
</evidence>
<evidence type="ECO:0000256" key="2">
    <source>
        <dbReference type="ARBA" id="ARBA00022448"/>
    </source>
</evidence>